<protein>
    <submittedName>
        <fullName evidence="1">Uncharacterized protein</fullName>
    </submittedName>
</protein>
<reference evidence="1" key="1">
    <citation type="journal article" date="2020" name="Stud. Mycol.">
        <title>101 Dothideomycetes genomes: a test case for predicting lifestyles and emergence of pathogens.</title>
        <authorList>
            <person name="Haridas S."/>
            <person name="Albert R."/>
            <person name="Binder M."/>
            <person name="Bloem J."/>
            <person name="Labutti K."/>
            <person name="Salamov A."/>
            <person name="Andreopoulos B."/>
            <person name="Baker S."/>
            <person name="Barry K."/>
            <person name="Bills G."/>
            <person name="Bluhm B."/>
            <person name="Cannon C."/>
            <person name="Castanera R."/>
            <person name="Culley D."/>
            <person name="Daum C."/>
            <person name="Ezra D."/>
            <person name="Gonzalez J."/>
            <person name="Henrissat B."/>
            <person name="Kuo A."/>
            <person name="Liang C."/>
            <person name="Lipzen A."/>
            <person name="Lutzoni F."/>
            <person name="Magnuson J."/>
            <person name="Mondo S."/>
            <person name="Nolan M."/>
            <person name="Ohm R."/>
            <person name="Pangilinan J."/>
            <person name="Park H.-J."/>
            <person name="Ramirez L."/>
            <person name="Alfaro M."/>
            <person name="Sun H."/>
            <person name="Tritt A."/>
            <person name="Yoshinaga Y."/>
            <person name="Zwiers L.-H."/>
            <person name="Turgeon B."/>
            <person name="Goodwin S."/>
            <person name="Spatafora J."/>
            <person name="Crous P."/>
            <person name="Grigoriev I."/>
        </authorList>
    </citation>
    <scope>NUCLEOTIDE SEQUENCE</scope>
    <source>
        <strain evidence="1">CBS 113979</strain>
    </source>
</reference>
<dbReference type="EMBL" id="ML977166">
    <property type="protein sequence ID" value="KAF1984800.1"/>
    <property type="molecule type" value="Genomic_DNA"/>
</dbReference>
<name>A0A6G1GVK0_9PEZI</name>
<evidence type="ECO:0000313" key="1">
    <source>
        <dbReference type="EMBL" id="KAF1984800.1"/>
    </source>
</evidence>
<keyword evidence="2" id="KW-1185">Reference proteome</keyword>
<evidence type="ECO:0000313" key="2">
    <source>
        <dbReference type="Proteomes" id="UP000800041"/>
    </source>
</evidence>
<proteinExistence type="predicted"/>
<gene>
    <name evidence="1" type="ORF">K402DRAFT_136519</name>
</gene>
<sequence>MVRQTLLFPQIHPSPCRLLRIYAIQVGNPSNPKPSTRSPAGAGVVLPRQASTRGCAKGTGRVGLVELLLDFPYATSRFVDCTSIEFARTLASIYFFSVYMHYARNNHHSRRKVHLLGTWTCIVLRTVSGKIDGHLRLSYTVAGLSYTSRPSTFRE</sequence>
<dbReference type="AlphaFoldDB" id="A0A6G1GVK0"/>
<dbReference type="Proteomes" id="UP000800041">
    <property type="component" value="Unassembled WGS sequence"/>
</dbReference>
<accession>A0A6G1GVK0</accession>
<organism evidence="1 2">
    <name type="scientific">Aulographum hederae CBS 113979</name>
    <dbReference type="NCBI Taxonomy" id="1176131"/>
    <lineage>
        <taxon>Eukaryota</taxon>
        <taxon>Fungi</taxon>
        <taxon>Dikarya</taxon>
        <taxon>Ascomycota</taxon>
        <taxon>Pezizomycotina</taxon>
        <taxon>Dothideomycetes</taxon>
        <taxon>Pleosporomycetidae</taxon>
        <taxon>Aulographales</taxon>
        <taxon>Aulographaceae</taxon>
    </lineage>
</organism>